<dbReference type="OrthoDB" id="2351154at2759"/>
<comment type="caution">
    <text evidence="1">The sequence shown here is derived from an EMBL/GenBank/DDBJ whole genome shotgun (WGS) entry which is preliminary data.</text>
</comment>
<sequence length="62" mass="7517">MACSKLISENLFKLTNEIIQYLQNYYKTLHSCVLFYKKFTTEEIKADYQEDEQQFRDVLAIR</sequence>
<evidence type="ECO:0000313" key="2">
    <source>
        <dbReference type="Proteomes" id="UP000265703"/>
    </source>
</evidence>
<gene>
    <name evidence="1" type="ORF">C1645_821696</name>
</gene>
<protein>
    <submittedName>
        <fullName evidence="1">Uncharacterized protein</fullName>
    </submittedName>
</protein>
<evidence type="ECO:0000313" key="1">
    <source>
        <dbReference type="EMBL" id="RIA91682.1"/>
    </source>
</evidence>
<accession>A0A397T1J4</accession>
<dbReference type="Proteomes" id="UP000265703">
    <property type="component" value="Unassembled WGS sequence"/>
</dbReference>
<organism evidence="1 2">
    <name type="scientific">Glomus cerebriforme</name>
    <dbReference type="NCBI Taxonomy" id="658196"/>
    <lineage>
        <taxon>Eukaryota</taxon>
        <taxon>Fungi</taxon>
        <taxon>Fungi incertae sedis</taxon>
        <taxon>Mucoromycota</taxon>
        <taxon>Glomeromycotina</taxon>
        <taxon>Glomeromycetes</taxon>
        <taxon>Glomerales</taxon>
        <taxon>Glomeraceae</taxon>
        <taxon>Glomus</taxon>
    </lineage>
</organism>
<dbReference type="EMBL" id="QKYT01000145">
    <property type="protein sequence ID" value="RIA91682.1"/>
    <property type="molecule type" value="Genomic_DNA"/>
</dbReference>
<name>A0A397T1J4_9GLOM</name>
<dbReference type="AlphaFoldDB" id="A0A397T1J4"/>
<proteinExistence type="predicted"/>
<reference evidence="1 2" key="1">
    <citation type="submission" date="2018-06" db="EMBL/GenBank/DDBJ databases">
        <title>Comparative genomics reveals the genomic features of Rhizophagus irregularis, R. cerebriforme, R. diaphanum and Gigaspora rosea, and their symbiotic lifestyle signature.</title>
        <authorList>
            <person name="Morin E."/>
            <person name="San Clemente H."/>
            <person name="Chen E.C.H."/>
            <person name="De La Providencia I."/>
            <person name="Hainaut M."/>
            <person name="Kuo A."/>
            <person name="Kohler A."/>
            <person name="Murat C."/>
            <person name="Tang N."/>
            <person name="Roy S."/>
            <person name="Loubradou J."/>
            <person name="Henrissat B."/>
            <person name="Grigoriev I.V."/>
            <person name="Corradi N."/>
            <person name="Roux C."/>
            <person name="Martin F.M."/>
        </authorList>
    </citation>
    <scope>NUCLEOTIDE SEQUENCE [LARGE SCALE GENOMIC DNA]</scope>
    <source>
        <strain evidence="1 2">DAOM 227022</strain>
    </source>
</reference>
<keyword evidence="2" id="KW-1185">Reference proteome</keyword>